<dbReference type="AlphaFoldDB" id="A0A151AD50"/>
<proteinExistence type="predicted"/>
<sequence length="406" mass="46549">MLQDGTLERSRGRSDSLGTGVLEETLRYARVRDYRGWDYCDGMSSLLLRGLPVENKWLNLVVQESAKRAPVNIRPYLLIEQRRNYKGTALFAMANRNAARLFDEDRYEAEAIDLLDWLIENRIEGYSGFCGGHRHYIQHLDRVGRPEDPDVVSTSYAVQALLSAADLDDRYPEAVRTTPEWARNELEYTPREDGTARMKYVPTHGDDYYTLNAVALGARMLTDLGDHFGDEELVEMARRLFDYVVSCQAEIGGWLYRDPPESSHLSMDGHHNGFIVECLLRYGAATGSDRYADSLDRASAFYREVLFNDDGSPNWDEKRRYPKDIHAVSQGILVFTALDDLEFAGRIVDWALANLYGGGGRFYFRKQRFYTRRITLMRWCQAWMAYAISSYLLKREDPASSPVCGL</sequence>
<gene>
    <name evidence="1" type="ORF">HAPAU_22700</name>
</gene>
<dbReference type="PATRIC" id="fig|1008153.3.peg.2312"/>
<dbReference type="RefSeq" id="WP_066382525.1">
    <property type="nucleotide sequence ID" value="NZ_LTAZ01000005.1"/>
</dbReference>
<name>A0A151AD50_9EURY</name>
<keyword evidence="2" id="KW-1185">Reference proteome</keyword>
<reference evidence="1 2" key="1">
    <citation type="submission" date="2016-02" db="EMBL/GenBank/DDBJ databases">
        <title>Genome sequence of Halalkalicoccus paucihalophilus DSM 24557.</title>
        <authorList>
            <person name="Poehlein A."/>
            <person name="Daniel R."/>
        </authorList>
    </citation>
    <scope>NUCLEOTIDE SEQUENCE [LARGE SCALE GENOMIC DNA]</scope>
    <source>
        <strain evidence="1 2">DSM 24557</strain>
    </source>
</reference>
<dbReference type="SUPFAM" id="SSF48208">
    <property type="entry name" value="Six-hairpin glycosidases"/>
    <property type="match status" value="1"/>
</dbReference>
<comment type="caution">
    <text evidence="1">The sequence shown here is derived from an EMBL/GenBank/DDBJ whole genome shotgun (WGS) entry which is preliminary data.</text>
</comment>
<organism evidence="1 2">
    <name type="scientific">Halalkalicoccus paucihalophilus</name>
    <dbReference type="NCBI Taxonomy" id="1008153"/>
    <lineage>
        <taxon>Archaea</taxon>
        <taxon>Methanobacteriati</taxon>
        <taxon>Methanobacteriota</taxon>
        <taxon>Stenosarchaea group</taxon>
        <taxon>Halobacteria</taxon>
        <taxon>Halobacteriales</taxon>
        <taxon>Halococcaceae</taxon>
        <taxon>Halalkalicoccus</taxon>
    </lineage>
</organism>
<dbReference type="Proteomes" id="UP000075321">
    <property type="component" value="Unassembled WGS sequence"/>
</dbReference>
<evidence type="ECO:0008006" key="3">
    <source>
        <dbReference type="Google" id="ProtNLM"/>
    </source>
</evidence>
<dbReference type="EMBL" id="LTAZ01000005">
    <property type="protein sequence ID" value="KYH25595.1"/>
    <property type="molecule type" value="Genomic_DNA"/>
</dbReference>
<dbReference type="InterPro" id="IPR008928">
    <property type="entry name" value="6-hairpin_glycosidase_sf"/>
</dbReference>
<dbReference type="GO" id="GO:0005975">
    <property type="term" value="P:carbohydrate metabolic process"/>
    <property type="evidence" value="ECO:0007669"/>
    <property type="project" value="InterPro"/>
</dbReference>
<dbReference type="Gene3D" id="1.50.10.20">
    <property type="match status" value="1"/>
</dbReference>
<protein>
    <recommendedName>
        <fullName evidence="3">Antibiotic ABC transporter permease</fullName>
    </recommendedName>
</protein>
<evidence type="ECO:0000313" key="2">
    <source>
        <dbReference type="Proteomes" id="UP000075321"/>
    </source>
</evidence>
<evidence type="ECO:0000313" key="1">
    <source>
        <dbReference type="EMBL" id="KYH25595.1"/>
    </source>
</evidence>
<accession>A0A151AD50</accession>
<dbReference type="OrthoDB" id="210950at2157"/>